<evidence type="ECO:0000313" key="1">
    <source>
        <dbReference type="EMBL" id="CAG8692274.1"/>
    </source>
</evidence>
<feature type="non-terminal residue" evidence="1">
    <location>
        <position position="1"/>
    </location>
</feature>
<comment type="caution">
    <text evidence="1">The sequence shown here is derived from an EMBL/GenBank/DDBJ whole genome shotgun (WGS) entry which is preliminary data.</text>
</comment>
<keyword evidence="2" id="KW-1185">Reference proteome</keyword>
<feature type="non-terminal residue" evidence="1">
    <location>
        <position position="612"/>
    </location>
</feature>
<name>A0ACA9P8I9_9GLOM</name>
<proteinExistence type="predicted"/>
<dbReference type="Proteomes" id="UP000789525">
    <property type="component" value="Unassembled WGS sequence"/>
</dbReference>
<dbReference type="EMBL" id="CAJVPT010029866">
    <property type="protein sequence ID" value="CAG8692274.1"/>
    <property type="molecule type" value="Genomic_DNA"/>
</dbReference>
<sequence length="612" mass="67257">GRELDLIKEYTHELYSYDSECVVKDQLSLDLTNGFTISTWVQFIHQSGSKSNGDIMSVESSLFSSPLFSIWVEFPEGGIHFSCTQAENDTIKFIKTGVKAPEGAFHIAIEFDSMAFNLYLNGGKCKTIPETSPFPNPNNKVLVIGRSECTRDRNLSCTRQIFDIEIYSECLGEDDIKSIFAKAVNRHVPISRPKAILIEGEHHLDGNSAYGEDYSLPFDHDTAIFTPPTLVTRDFAHHNGVWSTEKHLRLAADIRNIGRADIVGFGMTTMLTCANDGKGRFESARVVLEKFPHYLGRQNSTHPRFFGDATGNGYPDIIAFGDSAVFISLNNRDGTFQPGVEVLRNLFCDTYAWYPEKHPRFVVDVTGNGVVDIAGFGEAGVYIAFNDGRGGFPSLKMVVSAFGYSEAAGSWRIEKHPRILADLTGKGHKDIIGFGETGVFVSKNNGNMAFSRAKLVLPNFGYAPDEYTGDGWRVNKHPRFVVDLTGNGKADIVGFGDGGVLVALNSGDGTFQPAEKVLDWFGFSDDAGGWRVEKHPRFVIDLTGDGCADIVGFHDDGVWVAFSNGDGTFQTPQRVVPDFGYDIGGWRVDKHPRILADLTGNGCPDIIGFGED</sequence>
<accession>A0ACA9P8I9</accession>
<protein>
    <submittedName>
        <fullName evidence="1">13073_t:CDS:1</fullName>
    </submittedName>
</protein>
<evidence type="ECO:0000313" key="2">
    <source>
        <dbReference type="Proteomes" id="UP000789525"/>
    </source>
</evidence>
<gene>
    <name evidence="1" type="ORF">ACOLOM_LOCUS9876</name>
</gene>
<organism evidence="1 2">
    <name type="scientific">Acaulospora colombiana</name>
    <dbReference type="NCBI Taxonomy" id="27376"/>
    <lineage>
        <taxon>Eukaryota</taxon>
        <taxon>Fungi</taxon>
        <taxon>Fungi incertae sedis</taxon>
        <taxon>Mucoromycota</taxon>
        <taxon>Glomeromycotina</taxon>
        <taxon>Glomeromycetes</taxon>
        <taxon>Diversisporales</taxon>
        <taxon>Acaulosporaceae</taxon>
        <taxon>Acaulospora</taxon>
    </lineage>
</organism>
<reference evidence="1" key="1">
    <citation type="submission" date="2021-06" db="EMBL/GenBank/DDBJ databases">
        <authorList>
            <person name="Kallberg Y."/>
            <person name="Tangrot J."/>
            <person name="Rosling A."/>
        </authorList>
    </citation>
    <scope>NUCLEOTIDE SEQUENCE</scope>
    <source>
        <strain evidence="1">CL356</strain>
    </source>
</reference>